<accession>A0AAD8K4V6</accession>
<evidence type="ECO:0000256" key="4">
    <source>
        <dbReference type="ARBA" id="ARBA00022729"/>
    </source>
</evidence>
<evidence type="ECO:0000313" key="11">
    <source>
        <dbReference type="EMBL" id="KAK1416439.1"/>
    </source>
</evidence>
<reference evidence="11" key="1">
    <citation type="journal article" date="2023" name="bioRxiv">
        <title>Improved chromosome-level genome assembly for marigold (Tagetes erecta).</title>
        <authorList>
            <person name="Jiang F."/>
            <person name="Yuan L."/>
            <person name="Wang S."/>
            <person name="Wang H."/>
            <person name="Xu D."/>
            <person name="Wang A."/>
            <person name="Fan W."/>
        </authorList>
    </citation>
    <scope>NUCLEOTIDE SEQUENCE</scope>
    <source>
        <strain evidence="11">WSJ</strain>
        <tissue evidence="11">Leaf</tissue>
    </source>
</reference>
<feature type="transmembrane region" description="Helical" evidence="9">
    <location>
        <begin position="6"/>
        <end position="22"/>
    </location>
</feature>
<evidence type="ECO:0000313" key="12">
    <source>
        <dbReference type="Proteomes" id="UP001229421"/>
    </source>
</evidence>
<dbReference type="PANTHER" id="PTHR48063">
    <property type="entry name" value="LRR RECEPTOR-LIKE KINASE"/>
    <property type="match status" value="1"/>
</dbReference>
<dbReference type="EMBL" id="JAUHHV010000008">
    <property type="protein sequence ID" value="KAK1416439.1"/>
    <property type="molecule type" value="Genomic_DNA"/>
</dbReference>
<name>A0AAD8K4V6_TARER</name>
<dbReference type="AlphaFoldDB" id="A0AAD8K4V6"/>
<dbReference type="GO" id="GO:0016020">
    <property type="term" value="C:membrane"/>
    <property type="evidence" value="ECO:0007669"/>
    <property type="project" value="UniProtKB-SubCell"/>
</dbReference>
<evidence type="ECO:0000256" key="8">
    <source>
        <dbReference type="ARBA" id="ARBA00023180"/>
    </source>
</evidence>
<dbReference type="InterPro" id="IPR013210">
    <property type="entry name" value="LRR_N_plant-typ"/>
</dbReference>
<feature type="domain" description="Leucine-rich repeat-containing N-terminal plant-type" evidence="10">
    <location>
        <begin position="40"/>
        <end position="77"/>
    </location>
</feature>
<dbReference type="Gene3D" id="3.80.10.10">
    <property type="entry name" value="Ribonuclease Inhibitor"/>
    <property type="match status" value="1"/>
</dbReference>
<evidence type="ECO:0000256" key="6">
    <source>
        <dbReference type="ARBA" id="ARBA00022989"/>
    </source>
</evidence>
<protein>
    <recommendedName>
        <fullName evidence="10">Leucine-rich repeat-containing N-terminal plant-type domain-containing protein</fullName>
    </recommendedName>
</protein>
<keyword evidence="7 9" id="KW-0472">Membrane</keyword>
<evidence type="ECO:0000256" key="9">
    <source>
        <dbReference type="SAM" id="Phobius"/>
    </source>
</evidence>
<evidence type="ECO:0000259" key="10">
    <source>
        <dbReference type="Pfam" id="PF08263"/>
    </source>
</evidence>
<comment type="caution">
    <text evidence="11">The sequence shown here is derived from an EMBL/GenBank/DDBJ whole genome shotgun (WGS) entry which is preliminary data.</text>
</comment>
<keyword evidence="12" id="KW-1185">Reference proteome</keyword>
<evidence type="ECO:0000256" key="5">
    <source>
        <dbReference type="ARBA" id="ARBA00022737"/>
    </source>
</evidence>
<dbReference type="PANTHER" id="PTHR48063:SF106">
    <property type="entry name" value="LEUCINE-RICH REPEAT DOMAIN, L DOMAIN-LIKE PROTEIN-RELATED"/>
    <property type="match status" value="1"/>
</dbReference>
<gene>
    <name evidence="11" type="ORF">QVD17_32230</name>
</gene>
<evidence type="ECO:0000256" key="1">
    <source>
        <dbReference type="ARBA" id="ARBA00004479"/>
    </source>
</evidence>
<organism evidence="11 12">
    <name type="scientific">Tagetes erecta</name>
    <name type="common">African marigold</name>
    <dbReference type="NCBI Taxonomy" id="13708"/>
    <lineage>
        <taxon>Eukaryota</taxon>
        <taxon>Viridiplantae</taxon>
        <taxon>Streptophyta</taxon>
        <taxon>Embryophyta</taxon>
        <taxon>Tracheophyta</taxon>
        <taxon>Spermatophyta</taxon>
        <taxon>Magnoliopsida</taxon>
        <taxon>eudicotyledons</taxon>
        <taxon>Gunneridae</taxon>
        <taxon>Pentapetalae</taxon>
        <taxon>asterids</taxon>
        <taxon>campanulids</taxon>
        <taxon>Asterales</taxon>
        <taxon>Asteraceae</taxon>
        <taxon>Asteroideae</taxon>
        <taxon>Heliantheae alliance</taxon>
        <taxon>Tageteae</taxon>
        <taxon>Tagetes</taxon>
    </lineage>
</organism>
<dbReference type="InterPro" id="IPR032675">
    <property type="entry name" value="LRR_dom_sf"/>
</dbReference>
<keyword evidence="4" id="KW-0732">Signal</keyword>
<keyword evidence="5" id="KW-0677">Repeat</keyword>
<evidence type="ECO:0000256" key="2">
    <source>
        <dbReference type="ARBA" id="ARBA00022614"/>
    </source>
</evidence>
<comment type="subcellular location">
    <subcellularLocation>
        <location evidence="1">Membrane</location>
        <topology evidence="1">Single-pass type I membrane protein</topology>
    </subcellularLocation>
</comment>
<proteinExistence type="predicted"/>
<evidence type="ECO:0000256" key="3">
    <source>
        <dbReference type="ARBA" id="ARBA00022692"/>
    </source>
</evidence>
<sequence>MGNPHWSWGIRLVFICIVLVTMKRKCMGGGNLTTASCYEQERQALLEFKHSVTDYNGMLSTWGVGDDCCRWERVGCDNVTGRVVSLHLRPSAKQHYYNIDADNYLSDEYYGTQVQSLKL</sequence>
<keyword evidence="6 9" id="KW-1133">Transmembrane helix</keyword>
<dbReference type="Pfam" id="PF08263">
    <property type="entry name" value="LRRNT_2"/>
    <property type="match status" value="1"/>
</dbReference>
<keyword evidence="3 9" id="KW-0812">Transmembrane</keyword>
<keyword evidence="8" id="KW-0325">Glycoprotein</keyword>
<evidence type="ECO:0000256" key="7">
    <source>
        <dbReference type="ARBA" id="ARBA00023136"/>
    </source>
</evidence>
<dbReference type="Proteomes" id="UP001229421">
    <property type="component" value="Unassembled WGS sequence"/>
</dbReference>
<dbReference type="InterPro" id="IPR046956">
    <property type="entry name" value="RLP23-like"/>
</dbReference>
<keyword evidence="2" id="KW-0433">Leucine-rich repeat</keyword>